<proteinExistence type="predicted"/>
<dbReference type="EMBL" id="QVNQ01000006">
    <property type="protein sequence ID" value="RFS83557.1"/>
    <property type="molecule type" value="Genomic_DNA"/>
</dbReference>
<evidence type="ECO:0000313" key="1">
    <source>
        <dbReference type="EMBL" id="RFS83557.1"/>
    </source>
</evidence>
<protein>
    <submittedName>
        <fullName evidence="1">Uncharacterized protein</fullName>
    </submittedName>
</protein>
<accession>A0A372GDY6</accession>
<comment type="caution">
    <text evidence="1">The sequence shown here is derived from an EMBL/GenBank/DDBJ whole genome shotgun (WGS) entry which is preliminary data.</text>
</comment>
<keyword evidence="2" id="KW-1185">Reference proteome</keyword>
<evidence type="ECO:0000313" key="2">
    <source>
        <dbReference type="Proteomes" id="UP000262882"/>
    </source>
</evidence>
<dbReference type="Proteomes" id="UP000262882">
    <property type="component" value="Unassembled WGS sequence"/>
</dbReference>
<name>A0A372GDY6_9ACTN</name>
<reference evidence="1 2" key="1">
    <citation type="submission" date="2018-08" db="EMBL/GenBank/DDBJ databases">
        <title>Actinomadura spongicola sp. nov., isolated from marine sponge Leucetta chagosensis.</title>
        <authorList>
            <person name="Li L."/>
            <person name="Lin H.W."/>
        </authorList>
    </citation>
    <scope>NUCLEOTIDE SEQUENCE [LARGE SCALE GENOMIC DNA]</scope>
    <source>
        <strain evidence="1 2">LHW52907</strain>
    </source>
</reference>
<dbReference type="AlphaFoldDB" id="A0A372GDY6"/>
<gene>
    <name evidence="1" type="ORF">D0T12_21215</name>
</gene>
<organism evidence="1 2">
    <name type="scientific">Actinomadura spongiicola</name>
    <dbReference type="NCBI Taxonomy" id="2303421"/>
    <lineage>
        <taxon>Bacteria</taxon>
        <taxon>Bacillati</taxon>
        <taxon>Actinomycetota</taxon>
        <taxon>Actinomycetes</taxon>
        <taxon>Streptosporangiales</taxon>
        <taxon>Thermomonosporaceae</taxon>
        <taxon>Actinomadura</taxon>
    </lineage>
</organism>
<sequence length="76" mass="8352">MNAARVDPTIRVLNDQQTNVGAEMGGESLGDLCRRHDEAREYDDQRFGGAGACVDTDYSYVRSRPVGKPGERVGHQ</sequence>